<proteinExistence type="predicted"/>
<protein>
    <recommendedName>
        <fullName evidence="4">Sporulation protein YjcZ</fullName>
    </recommendedName>
</protein>
<dbReference type="EMBL" id="BAAADO010000005">
    <property type="protein sequence ID" value="GAA0497671.1"/>
    <property type="molecule type" value="Genomic_DNA"/>
</dbReference>
<evidence type="ECO:0000313" key="2">
    <source>
        <dbReference type="EMBL" id="GAA0497671.1"/>
    </source>
</evidence>
<accession>A0ABN1BH31</accession>
<evidence type="ECO:0000313" key="3">
    <source>
        <dbReference type="Proteomes" id="UP001500880"/>
    </source>
</evidence>
<gene>
    <name evidence="2" type="ORF">GCM10008986_25840</name>
</gene>
<organism evidence="2 3">
    <name type="scientific">Salinibacillus aidingensis</name>
    <dbReference type="NCBI Taxonomy" id="237684"/>
    <lineage>
        <taxon>Bacteria</taxon>
        <taxon>Bacillati</taxon>
        <taxon>Bacillota</taxon>
        <taxon>Bacilli</taxon>
        <taxon>Bacillales</taxon>
        <taxon>Bacillaceae</taxon>
        <taxon>Salinibacillus</taxon>
    </lineage>
</organism>
<evidence type="ECO:0008006" key="4">
    <source>
        <dbReference type="Google" id="ProtNLM"/>
    </source>
</evidence>
<name>A0ABN1BH31_9BACI</name>
<dbReference type="Proteomes" id="UP001500880">
    <property type="component" value="Unassembled WGS sequence"/>
</dbReference>
<evidence type="ECO:0000256" key="1">
    <source>
        <dbReference type="SAM" id="Phobius"/>
    </source>
</evidence>
<keyword evidence="1" id="KW-1133">Transmembrane helix</keyword>
<dbReference type="RefSeq" id="WP_343841797.1">
    <property type="nucleotide sequence ID" value="NZ_BAAADO010000005.1"/>
</dbReference>
<reference evidence="2 3" key="1">
    <citation type="journal article" date="2019" name="Int. J. Syst. Evol. Microbiol.">
        <title>The Global Catalogue of Microorganisms (GCM) 10K type strain sequencing project: providing services to taxonomists for standard genome sequencing and annotation.</title>
        <authorList>
            <consortium name="The Broad Institute Genomics Platform"/>
            <consortium name="The Broad Institute Genome Sequencing Center for Infectious Disease"/>
            <person name="Wu L."/>
            <person name="Ma J."/>
        </authorList>
    </citation>
    <scope>NUCLEOTIDE SEQUENCE [LARGE SCALE GENOMIC DNA]</scope>
    <source>
        <strain evidence="2 3">JCM 12389</strain>
    </source>
</reference>
<sequence>MMGGYGGHGFGMMGYGFLGWIINLLVIGIVVYYATKLALKHHDKDKQKD</sequence>
<feature type="transmembrane region" description="Helical" evidence="1">
    <location>
        <begin position="12"/>
        <end position="34"/>
    </location>
</feature>
<keyword evidence="1" id="KW-0472">Membrane</keyword>
<keyword evidence="3" id="KW-1185">Reference proteome</keyword>
<comment type="caution">
    <text evidence="2">The sequence shown here is derived from an EMBL/GenBank/DDBJ whole genome shotgun (WGS) entry which is preliminary data.</text>
</comment>
<keyword evidence="1" id="KW-0812">Transmembrane</keyword>